<accession>W6UF76</accession>
<evidence type="ECO:0000313" key="1">
    <source>
        <dbReference type="EMBL" id="EUB59758.1"/>
    </source>
</evidence>
<protein>
    <submittedName>
        <fullName evidence="1">Uncharacterized protein</fullName>
    </submittedName>
</protein>
<dbReference type="EMBL" id="APAU02000039">
    <property type="protein sequence ID" value="EUB59758.1"/>
    <property type="molecule type" value="Genomic_DNA"/>
</dbReference>
<keyword evidence="2" id="KW-1185">Reference proteome</keyword>
<organism evidence="1 2">
    <name type="scientific">Echinococcus granulosus</name>
    <name type="common">Hydatid tapeworm</name>
    <dbReference type="NCBI Taxonomy" id="6210"/>
    <lineage>
        <taxon>Eukaryota</taxon>
        <taxon>Metazoa</taxon>
        <taxon>Spiralia</taxon>
        <taxon>Lophotrochozoa</taxon>
        <taxon>Platyhelminthes</taxon>
        <taxon>Cestoda</taxon>
        <taxon>Eucestoda</taxon>
        <taxon>Cyclophyllidea</taxon>
        <taxon>Taeniidae</taxon>
        <taxon>Echinococcus</taxon>
        <taxon>Echinococcus granulosus group</taxon>
    </lineage>
</organism>
<sequence length="85" mass="9215">MNGSPCYLDAANICVKCESCVIGLHLRHCPTAFCDITLNRRKCVGSFYAKANAGSNSICANVHSDQSKTIHLATVKYLLKQLIVA</sequence>
<dbReference type="Proteomes" id="UP000019149">
    <property type="component" value="Unassembled WGS sequence"/>
</dbReference>
<proteinExistence type="predicted"/>
<comment type="caution">
    <text evidence="1">The sequence shown here is derived from an EMBL/GenBank/DDBJ whole genome shotgun (WGS) entry which is preliminary data.</text>
</comment>
<dbReference type="KEGG" id="egl:EGR_05378"/>
<reference evidence="1 2" key="1">
    <citation type="journal article" date="2013" name="Nat. Genet.">
        <title>The genome of the hydatid tapeworm Echinococcus granulosus.</title>
        <authorList>
            <person name="Zheng H."/>
            <person name="Zhang W."/>
            <person name="Zhang L."/>
            <person name="Zhang Z."/>
            <person name="Li J."/>
            <person name="Lu G."/>
            <person name="Zhu Y."/>
            <person name="Wang Y."/>
            <person name="Huang Y."/>
            <person name="Liu J."/>
            <person name="Kang H."/>
            <person name="Chen J."/>
            <person name="Wang L."/>
            <person name="Chen A."/>
            <person name="Yu S."/>
            <person name="Gao Z."/>
            <person name="Jin L."/>
            <person name="Gu W."/>
            <person name="Wang Z."/>
            <person name="Zhao L."/>
            <person name="Shi B."/>
            <person name="Wen H."/>
            <person name="Lin R."/>
            <person name="Jones M.K."/>
            <person name="Brejova B."/>
            <person name="Vinar T."/>
            <person name="Zhao G."/>
            <person name="McManus D.P."/>
            <person name="Chen Z."/>
            <person name="Zhou Y."/>
            <person name="Wang S."/>
        </authorList>
    </citation>
    <scope>NUCLEOTIDE SEQUENCE [LARGE SCALE GENOMIC DNA]</scope>
</reference>
<dbReference type="CTD" id="36341093"/>
<dbReference type="GeneID" id="36341093"/>
<dbReference type="RefSeq" id="XP_024350954.1">
    <property type="nucleotide sequence ID" value="XM_024494627.1"/>
</dbReference>
<evidence type="ECO:0000313" key="2">
    <source>
        <dbReference type="Proteomes" id="UP000019149"/>
    </source>
</evidence>
<name>W6UF76_ECHGR</name>
<dbReference type="AlphaFoldDB" id="W6UF76"/>
<gene>
    <name evidence="1" type="ORF">EGR_05378</name>
</gene>